<sequence>MPPVLEDGLPPHLHRTVQATLNGKRDIFKPPPRKQAPSLFIPLTPADLDLESGPLPASGASSLYGEGSRSGPLGDASSAWNSLAHKAASVRGGHAPSLEQLVDSPPAGPNILSAARLVGSAWVRQQEREWYRGQLAKRGERVNAEAERLFLATIGPLGMSMNIWRKKEHQVEGVALRNVMREEALELHRLRLEEWNPKLTSQSATAAVQAAVATTRENSTAASAATGTTAAAAASAHGHLDDRRSSTAPDGRSAGRRRCMSALPHRYMETDMERTRIRKALDKLAAKHAAPPPSGTETTAPAPDAAAGTGQGILR</sequence>
<name>A0A8J4B9J6_9CHLO</name>
<evidence type="ECO:0000313" key="2">
    <source>
        <dbReference type="EMBL" id="GIL56945.1"/>
    </source>
</evidence>
<feature type="region of interest" description="Disordered" evidence="1">
    <location>
        <begin position="233"/>
        <end position="272"/>
    </location>
</feature>
<keyword evidence="3" id="KW-1185">Reference proteome</keyword>
<dbReference type="Proteomes" id="UP000747399">
    <property type="component" value="Unassembled WGS sequence"/>
</dbReference>
<dbReference type="AlphaFoldDB" id="A0A8J4B9J6"/>
<proteinExistence type="predicted"/>
<evidence type="ECO:0000313" key="3">
    <source>
        <dbReference type="Proteomes" id="UP000747399"/>
    </source>
</evidence>
<comment type="caution">
    <text evidence="2">The sequence shown here is derived from an EMBL/GenBank/DDBJ whole genome shotgun (WGS) entry which is preliminary data.</text>
</comment>
<gene>
    <name evidence="2" type="ORF">Vafri_12225</name>
</gene>
<organism evidence="2 3">
    <name type="scientific">Volvox africanus</name>
    <dbReference type="NCBI Taxonomy" id="51714"/>
    <lineage>
        <taxon>Eukaryota</taxon>
        <taxon>Viridiplantae</taxon>
        <taxon>Chlorophyta</taxon>
        <taxon>core chlorophytes</taxon>
        <taxon>Chlorophyceae</taxon>
        <taxon>CS clade</taxon>
        <taxon>Chlamydomonadales</taxon>
        <taxon>Volvocaceae</taxon>
        <taxon>Volvox</taxon>
    </lineage>
</organism>
<feature type="non-terminal residue" evidence="2">
    <location>
        <position position="315"/>
    </location>
</feature>
<dbReference type="EMBL" id="BNCO01000026">
    <property type="protein sequence ID" value="GIL56945.1"/>
    <property type="molecule type" value="Genomic_DNA"/>
</dbReference>
<feature type="region of interest" description="Disordered" evidence="1">
    <location>
        <begin position="284"/>
        <end position="315"/>
    </location>
</feature>
<reference evidence="2" key="1">
    <citation type="journal article" date="2021" name="Proc. Natl. Acad. Sci. U.S.A.">
        <title>Three genomes in the algal genus Volvox reveal the fate of a haploid sex-determining region after a transition to homothallism.</title>
        <authorList>
            <person name="Yamamoto K."/>
            <person name="Hamaji T."/>
            <person name="Kawai-Toyooka H."/>
            <person name="Matsuzaki R."/>
            <person name="Takahashi F."/>
            <person name="Nishimura Y."/>
            <person name="Kawachi M."/>
            <person name="Noguchi H."/>
            <person name="Minakuchi Y."/>
            <person name="Umen J.G."/>
            <person name="Toyoda A."/>
            <person name="Nozaki H."/>
        </authorList>
    </citation>
    <scope>NUCLEOTIDE SEQUENCE</scope>
    <source>
        <strain evidence="2">NIES-3780</strain>
    </source>
</reference>
<evidence type="ECO:0000256" key="1">
    <source>
        <dbReference type="SAM" id="MobiDB-lite"/>
    </source>
</evidence>
<accession>A0A8J4B9J6</accession>
<protein>
    <submittedName>
        <fullName evidence="2">Uncharacterized protein</fullName>
    </submittedName>
</protein>
<feature type="compositionally biased region" description="Low complexity" evidence="1">
    <location>
        <begin position="295"/>
        <end position="308"/>
    </location>
</feature>